<feature type="chain" id="PRO_5043552657" evidence="2">
    <location>
        <begin position="19"/>
        <end position="653"/>
    </location>
</feature>
<sequence length="653" mass="69321">MRFSAGSLLLAGASLARAAHFDVDVGKGGLKFDPPTIKAALGDTITYHFFAKNHSVTQSSFDEPCQPLGGGFFSGYVPTDSPDIASRTTFTITVQEEKPIWVYCSQGDHCQKSMLQAINAPQTGNTFEAFVEKAKTAPASAAPADGLPNGGHRIVLVDVGKNGLTFEPSNIVELPRTRVRFNFHPKNHSVVQSTFDNPCQQLKGGFSSGHIPVAQSPSGVLFDVIVPDTQPLWFYCGQPNGNHCQSGMVGSINAPAQGEKTLAAFVAKAKAAPPPSTIPEFAPLGGIISVNGTIVHAFNGNVLPSQVSNDAPSTSSATSTQAANNGGAAATKSSPPASSQTLPAPGSDAGDYFTNKAGGGTPKHWGWAEKISDVATDFLQLHLRIEHLLSHLLWEAYLKLEEGGDWHGAYPQTIVDTIGAWTAQSVIHMATTAATLEHYEKKILESCKWKLPLGSVDEFLTAYNRINLAQIGGLIDISAQVAAADPFLVPIFLTQVGSKSRAAGVVNMMQNHMAAIAPREVAIPASLAWSFVLSNYVESCPVELTIEGQKEKKWPGLSVASFKSSGDAATGNSTVEVTLKYDAEKEQKGKDHFAAWIGPFGELEYTSVDKESKVAKVPEGWSGDVFIVVTNEAGTPLDRLEGVVVAGPQLAWL</sequence>
<evidence type="ECO:0000313" key="3">
    <source>
        <dbReference type="EMBL" id="KAK4460921.1"/>
    </source>
</evidence>
<dbReference type="InterPro" id="IPR008972">
    <property type="entry name" value="Cupredoxin"/>
</dbReference>
<proteinExistence type="predicted"/>
<evidence type="ECO:0000313" key="4">
    <source>
        <dbReference type="Proteomes" id="UP001321749"/>
    </source>
</evidence>
<feature type="compositionally biased region" description="Low complexity" evidence="1">
    <location>
        <begin position="308"/>
        <end position="339"/>
    </location>
</feature>
<dbReference type="CDD" id="cd00920">
    <property type="entry name" value="Cupredoxin"/>
    <property type="match status" value="2"/>
</dbReference>
<organism evidence="3 4">
    <name type="scientific">Cladorrhinum samala</name>
    <dbReference type="NCBI Taxonomy" id="585594"/>
    <lineage>
        <taxon>Eukaryota</taxon>
        <taxon>Fungi</taxon>
        <taxon>Dikarya</taxon>
        <taxon>Ascomycota</taxon>
        <taxon>Pezizomycotina</taxon>
        <taxon>Sordariomycetes</taxon>
        <taxon>Sordariomycetidae</taxon>
        <taxon>Sordariales</taxon>
        <taxon>Podosporaceae</taxon>
        <taxon>Cladorrhinum</taxon>
    </lineage>
</organism>
<dbReference type="PANTHER" id="PTHR34883:SF15">
    <property type="entry name" value="EXTRACELLULAR SERINE-RICH PROTEIN"/>
    <property type="match status" value="1"/>
</dbReference>
<dbReference type="AlphaFoldDB" id="A0AAV9HLX3"/>
<dbReference type="SUPFAM" id="SSF49503">
    <property type="entry name" value="Cupredoxins"/>
    <property type="match status" value="2"/>
</dbReference>
<dbReference type="PANTHER" id="PTHR34883">
    <property type="entry name" value="SERINE-RICH PROTEIN, PUTATIVE-RELATED-RELATED"/>
    <property type="match status" value="1"/>
</dbReference>
<comment type="caution">
    <text evidence="3">The sequence shown here is derived from an EMBL/GenBank/DDBJ whole genome shotgun (WGS) entry which is preliminary data.</text>
</comment>
<reference evidence="3" key="1">
    <citation type="journal article" date="2023" name="Mol. Phylogenet. Evol.">
        <title>Genome-scale phylogeny and comparative genomics of the fungal order Sordariales.</title>
        <authorList>
            <person name="Hensen N."/>
            <person name="Bonometti L."/>
            <person name="Westerberg I."/>
            <person name="Brannstrom I.O."/>
            <person name="Guillou S."/>
            <person name="Cros-Aarteil S."/>
            <person name="Calhoun S."/>
            <person name="Haridas S."/>
            <person name="Kuo A."/>
            <person name="Mondo S."/>
            <person name="Pangilinan J."/>
            <person name="Riley R."/>
            <person name="LaButti K."/>
            <person name="Andreopoulos B."/>
            <person name="Lipzen A."/>
            <person name="Chen C."/>
            <person name="Yan M."/>
            <person name="Daum C."/>
            <person name="Ng V."/>
            <person name="Clum A."/>
            <person name="Steindorff A."/>
            <person name="Ohm R.A."/>
            <person name="Martin F."/>
            <person name="Silar P."/>
            <person name="Natvig D.O."/>
            <person name="Lalanne C."/>
            <person name="Gautier V."/>
            <person name="Ament-Velasquez S.L."/>
            <person name="Kruys A."/>
            <person name="Hutchinson M.I."/>
            <person name="Powell A.J."/>
            <person name="Barry K."/>
            <person name="Miller A.N."/>
            <person name="Grigoriev I.V."/>
            <person name="Debuchy R."/>
            <person name="Gladieux P."/>
            <person name="Hiltunen Thoren M."/>
            <person name="Johannesson H."/>
        </authorList>
    </citation>
    <scope>NUCLEOTIDE SEQUENCE</scope>
    <source>
        <strain evidence="3">PSN324</strain>
    </source>
</reference>
<evidence type="ECO:0000256" key="1">
    <source>
        <dbReference type="SAM" id="MobiDB-lite"/>
    </source>
</evidence>
<reference evidence="3" key="2">
    <citation type="submission" date="2023-06" db="EMBL/GenBank/DDBJ databases">
        <authorList>
            <consortium name="Lawrence Berkeley National Laboratory"/>
            <person name="Mondo S.J."/>
            <person name="Hensen N."/>
            <person name="Bonometti L."/>
            <person name="Westerberg I."/>
            <person name="Brannstrom I.O."/>
            <person name="Guillou S."/>
            <person name="Cros-Aarteil S."/>
            <person name="Calhoun S."/>
            <person name="Haridas S."/>
            <person name="Kuo A."/>
            <person name="Pangilinan J."/>
            <person name="Riley R."/>
            <person name="Labutti K."/>
            <person name="Andreopoulos B."/>
            <person name="Lipzen A."/>
            <person name="Chen C."/>
            <person name="Yanf M."/>
            <person name="Daum C."/>
            <person name="Ng V."/>
            <person name="Clum A."/>
            <person name="Steindorff A."/>
            <person name="Ohm R."/>
            <person name="Martin F."/>
            <person name="Silar P."/>
            <person name="Natvig D."/>
            <person name="Lalanne C."/>
            <person name="Gautier V."/>
            <person name="Ament-Velasquez S.L."/>
            <person name="Kruys A."/>
            <person name="Hutchinson M.I."/>
            <person name="Powell A.J."/>
            <person name="Barry K."/>
            <person name="Miller A.N."/>
            <person name="Grigoriev I.V."/>
            <person name="Debuchy R."/>
            <person name="Gladieux P."/>
            <person name="Thoren M.H."/>
            <person name="Johannesson H."/>
        </authorList>
    </citation>
    <scope>NUCLEOTIDE SEQUENCE</scope>
    <source>
        <strain evidence="3">PSN324</strain>
    </source>
</reference>
<name>A0AAV9HLX3_9PEZI</name>
<keyword evidence="2" id="KW-0732">Signal</keyword>
<dbReference type="EMBL" id="MU865002">
    <property type="protein sequence ID" value="KAK4460921.1"/>
    <property type="molecule type" value="Genomic_DNA"/>
</dbReference>
<gene>
    <name evidence="3" type="ORF">QBC42DRAFT_271414</name>
</gene>
<feature type="region of interest" description="Disordered" evidence="1">
    <location>
        <begin position="307"/>
        <end position="355"/>
    </location>
</feature>
<dbReference type="InterPro" id="IPR052953">
    <property type="entry name" value="Ser-rich/MCO-related"/>
</dbReference>
<dbReference type="Gene3D" id="2.60.40.420">
    <property type="entry name" value="Cupredoxins - blue copper proteins"/>
    <property type="match status" value="2"/>
</dbReference>
<accession>A0AAV9HLX3</accession>
<feature type="signal peptide" evidence="2">
    <location>
        <begin position="1"/>
        <end position="18"/>
    </location>
</feature>
<keyword evidence="4" id="KW-1185">Reference proteome</keyword>
<protein>
    <submittedName>
        <fullName evidence="3">Uncharacterized protein</fullName>
    </submittedName>
</protein>
<evidence type="ECO:0000256" key="2">
    <source>
        <dbReference type="SAM" id="SignalP"/>
    </source>
</evidence>
<dbReference type="Proteomes" id="UP001321749">
    <property type="component" value="Unassembled WGS sequence"/>
</dbReference>